<comment type="cofactor">
    <cofactor evidence="1">
        <name>Fe(2+)</name>
        <dbReference type="ChEBI" id="CHEBI:29033"/>
    </cofactor>
</comment>
<evidence type="ECO:0000256" key="1">
    <source>
        <dbReference type="ARBA" id="ARBA00001954"/>
    </source>
</evidence>
<organism evidence="6">
    <name type="scientific">Streptomyces sp. JL1001</name>
    <dbReference type="NCBI Taxonomy" id="3078227"/>
    <lineage>
        <taxon>Bacteria</taxon>
        <taxon>Bacillati</taxon>
        <taxon>Actinomycetota</taxon>
        <taxon>Actinomycetes</taxon>
        <taxon>Kitasatosporales</taxon>
        <taxon>Streptomycetaceae</taxon>
        <taxon>Streptomyces</taxon>
    </lineage>
</organism>
<dbReference type="GO" id="GO:0051213">
    <property type="term" value="F:dioxygenase activity"/>
    <property type="evidence" value="ECO:0007669"/>
    <property type="project" value="UniProtKB-KW"/>
</dbReference>
<dbReference type="Pfam" id="PF02668">
    <property type="entry name" value="TauD"/>
    <property type="match status" value="1"/>
</dbReference>
<dbReference type="Gene3D" id="3.60.130.10">
    <property type="entry name" value="Clavaminate synthase-like"/>
    <property type="match status" value="1"/>
</dbReference>
<dbReference type="EMBL" id="CP136798">
    <property type="protein sequence ID" value="XCN12868.1"/>
    <property type="molecule type" value="Genomic_DNA"/>
</dbReference>
<keyword evidence="3" id="KW-0408">Iron</keyword>
<protein>
    <submittedName>
        <fullName evidence="6">TauD/TfdA family dioxygenase</fullName>
        <ecNumber evidence="6">1.14.11.-</ecNumber>
    </submittedName>
</protein>
<dbReference type="GO" id="GO:0017000">
    <property type="term" value="P:antibiotic biosynthetic process"/>
    <property type="evidence" value="ECO:0007669"/>
    <property type="project" value="UniProtKB-KW"/>
</dbReference>
<keyword evidence="2 6" id="KW-0560">Oxidoreductase</keyword>
<dbReference type="InterPro" id="IPR003819">
    <property type="entry name" value="TauD/TfdA-like"/>
</dbReference>
<reference evidence="6" key="1">
    <citation type="submission" date="2023-10" db="EMBL/GenBank/DDBJ databases">
        <title>Complete genome sequence of Streptomyces sp. JL1001.</title>
        <authorList>
            <person name="Jiang L."/>
        </authorList>
    </citation>
    <scope>NUCLEOTIDE SEQUENCE</scope>
    <source>
        <strain evidence="6">JL1001</strain>
    </source>
</reference>
<evidence type="ECO:0000256" key="3">
    <source>
        <dbReference type="ARBA" id="ARBA00023004"/>
    </source>
</evidence>
<gene>
    <name evidence="6" type="ORF">R1Y80_04095</name>
</gene>
<keyword evidence="4" id="KW-0045">Antibiotic biosynthesis</keyword>
<evidence type="ECO:0000256" key="4">
    <source>
        <dbReference type="ARBA" id="ARBA00023194"/>
    </source>
</evidence>
<dbReference type="InterPro" id="IPR050411">
    <property type="entry name" value="AlphaKG_dependent_hydroxylases"/>
</dbReference>
<dbReference type="RefSeq" id="WP_354596425.1">
    <property type="nucleotide sequence ID" value="NZ_CP136798.1"/>
</dbReference>
<feature type="domain" description="TauD/TfdA-like" evidence="5">
    <location>
        <begin position="23"/>
        <end position="302"/>
    </location>
</feature>
<keyword evidence="6" id="KW-0223">Dioxygenase</keyword>
<evidence type="ECO:0000256" key="2">
    <source>
        <dbReference type="ARBA" id="ARBA00023002"/>
    </source>
</evidence>
<evidence type="ECO:0000259" key="5">
    <source>
        <dbReference type="Pfam" id="PF02668"/>
    </source>
</evidence>
<dbReference type="PANTHER" id="PTHR10696:SF56">
    <property type="entry name" value="TAUD_TFDA-LIKE DOMAIN-CONTAINING PROTEIN"/>
    <property type="match status" value="1"/>
</dbReference>
<dbReference type="PANTHER" id="PTHR10696">
    <property type="entry name" value="GAMMA-BUTYROBETAINE HYDROXYLASE-RELATED"/>
    <property type="match status" value="1"/>
</dbReference>
<dbReference type="EC" id="1.14.11.-" evidence="6"/>
<dbReference type="AlphaFoldDB" id="A0AAU8K924"/>
<evidence type="ECO:0000313" key="6">
    <source>
        <dbReference type="EMBL" id="XCN12868.1"/>
    </source>
</evidence>
<dbReference type="SUPFAM" id="SSF51197">
    <property type="entry name" value="Clavaminate synthase-like"/>
    <property type="match status" value="1"/>
</dbReference>
<dbReference type="InterPro" id="IPR042098">
    <property type="entry name" value="TauD-like_sf"/>
</dbReference>
<name>A0AAU8K924_9ACTN</name>
<sequence length="315" mass="34604">MTFALDLAAGRPPVARVSGTADDLAGHRTAVDEAVAAHGAVLLRGLDLRDEAAAEAAVRAVTSTPMTEREAFAPRATYRPGLHSPTEWPPDQPMCMHHELSYALRVPSRQVFVCLTAPEGGGAVGLADGAAVLRDLPTALVERFERHGWELLRTHNGPVGVDWQSAFATTEPAEAERYCRENDIAYTWAADGTLRTRRIRPAVRRHPGTGERIWFNQIAFLNEWTMDPAVREYLVFEAGPDGLPFNTRCGDGSPLDRATVDLINEVYEAHTVSEPWRDGDVLVVDNLRTAHSRLPYRGERRIAVALADPVTVSRS</sequence>
<accession>A0AAU8K924</accession>
<proteinExistence type="predicted"/>